<evidence type="ECO:0000256" key="1">
    <source>
        <dbReference type="ARBA" id="ARBA00023015"/>
    </source>
</evidence>
<dbReference type="Gene3D" id="1.10.10.60">
    <property type="entry name" value="Homeodomain-like"/>
    <property type="match status" value="1"/>
</dbReference>
<dbReference type="GO" id="GO:0003700">
    <property type="term" value="F:DNA-binding transcription factor activity"/>
    <property type="evidence" value="ECO:0007669"/>
    <property type="project" value="InterPro"/>
</dbReference>
<protein>
    <submittedName>
        <fullName evidence="4">Transcriptional regulator, AraC family</fullName>
    </submittedName>
</protein>
<dbReference type="Pfam" id="PF12833">
    <property type="entry name" value="HTH_18"/>
    <property type="match status" value="1"/>
</dbReference>
<evidence type="ECO:0000313" key="5">
    <source>
        <dbReference type="Proteomes" id="UP000004416"/>
    </source>
</evidence>
<keyword evidence="1" id="KW-0805">Transcription regulation</keyword>
<dbReference type="HOGENOM" id="CLU_052345_4_3_9"/>
<dbReference type="InterPro" id="IPR018060">
    <property type="entry name" value="HTH_AraC"/>
</dbReference>
<gene>
    <name evidence="4" type="ORF">HMPREF0322_02604</name>
</gene>
<reference evidence="4 5" key="1">
    <citation type="submission" date="2011-08" db="EMBL/GenBank/DDBJ databases">
        <authorList>
            <person name="Weinstock G."/>
            <person name="Sodergren E."/>
            <person name="Clifton S."/>
            <person name="Fulton L."/>
            <person name="Fulton B."/>
            <person name="Courtney L."/>
            <person name="Fronick C."/>
            <person name="Harrison M."/>
            <person name="Strong C."/>
            <person name="Farmer C."/>
            <person name="Delahaunty K."/>
            <person name="Markovic C."/>
            <person name="Hall O."/>
            <person name="Minx P."/>
            <person name="Tomlinson C."/>
            <person name="Mitreva M."/>
            <person name="Hou S."/>
            <person name="Chen J."/>
            <person name="Wollam A."/>
            <person name="Pepin K.H."/>
            <person name="Johnson M."/>
            <person name="Bhonagiri V."/>
            <person name="Zhang X."/>
            <person name="Suruliraj S."/>
            <person name="Warren W."/>
            <person name="Chinwalla A."/>
            <person name="Mardis E.R."/>
            <person name="Wilson R.K."/>
        </authorList>
    </citation>
    <scope>NUCLEOTIDE SEQUENCE [LARGE SCALE GENOMIC DNA]</scope>
    <source>
        <strain evidence="4 5">DP7</strain>
    </source>
</reference>
<feature type="domain" description="HTH araC/xylS-type" evidence="3">
    <location>
        <begin position="210"/>
        <end position="308"/>
    </location>
</feature>
<dbReference type="Proteomes" id="UP000004416">
    <property type="component" value="Unassembled WGS sequence"/>
</dbReference>
<organism evidence="4 5">
    <name type="scientific">Desulfitobacterium hafniense DP7</name>
    <dbReference type="NCBI Taxonomy" id="537010"/>
    <lineage>
        <taxon>Bacteria</taxon>
        <taxon>Bacillati</taxon>
        <taxon>Bacillota</taxon>
        <taxon>Clostridia</taxon>
        <taxon>Eubacteriales</taxon>
        <taxon>Desulfitobacteriaceae</taxon>
        <taxon>Desulfitobacterium</taxon>
    </lineage>
</organism>
<accession>G9XNR1</accession>
<proteinExistence type="predicted"/>
<dbReference type="InterPro" id="IPR053142">
    <property type="entry name" value="PchR_regulatory_protein"/>
</dbReference>
<dbReference type="PROSITE" id="PS01124">
    <property type="entry name" value="HTH_ARAC_FAMILY_2"/>
    <property type="match status" value="1"/>
</dbReference>
<name>G9XNR1_DESHA</name>
<dbReference type="EMBL" id="AFZX01000069">
    <property type="protein sequence ID" value="EHL06557.1"/>
    <property type="molecule type" value="Genomic_DNA"/>
</dbReference>
<keyword evidence="2" id="KW-0804">Transcription</keyword>
<comment type="caution">
    <text evidence="4">The sequence shown here is derived from an EMBL/GenBank/DDBJ whole genome shotgun (WGS) entry which is preliminary data.</text>
</comment>
<dbReference type="SUPFAM" id="SSF46689">
    <property type="entry name" value="Homeodomain-like"/>
    <property type="match status" value="2"/>
</dbReference>
<evidence type="ECO:0000313" key="4">
    <source>
        <dbReference type="EMBL" id="EHL06557.1"/>
    </source>
</evidence>
<dbReference type="InterPro" id="IPR009057">
    <property type="entry name" value="Homeodomain-like_sf"/>
</dbReference>
<evidence type="ECO:0000256" key="2">
    <source>
        <dbReference type="ARBA" id="ARBA00023163"/>
    </source>
</evidence>
<dbReference type="PATRIC" id="fig|537010.4.peg.2444"/>
<evidence type="ECO:0000259" key="3">
    <source>
        <dbReference type="PROSITE" id="PS01124"/>
    </source>
</evidence>
<dbReference type="GO" id="GO:0043565">
    <property type="term" value="F:sequence-specific DNA binding"/>
    <property type="evidence" value="ECO:0007669"/>
    <property type="project" value="InterPro"/>
</dbReference>
<dbReference type="AlphaFoldDB" id="G9XNR1"/>
<dbReference type="SMART" id="SM00342">
    <property type="entry name" value="HTH_ARAC"/>
    <property type="match status" value="1"/>
</dbReference>
<dbReference type="PANTHER" id="PTHR47893:SF1">
    <property type="entry name" value="REGULATORY PROTEIN PCHR"/>
    <property type="match status" value="1"/>
</dbReference>
<sequence length="309" mass="35270">MEYRKAGMQMSLLPLNFDLSPIFPVKSIEIRPHVHIMVSSGKFAHTQQRWSEATAPIFELSYSRKGVIHGEVNHQLVELKPGYSSLGFIDHASAHSEYQSGEEILLYSIWVQPEAFNSFCRAVGDTSARGFQTFQKGAYHFCSLKTDLREEGILSKLDSCLEKSADRLNTLMLESHILELLSLHFERLLELERTDEGFKELSKTDIERLNLAREILLHRIESPPSLLELSRLIQMNDCKLKRSFKVYFGHTVYEFVREQRLEKAFTLLSRQSCNVSQSAFAVGYTNISHFSKAFKGKFGISPGALIRSS</sequence>
<dbReference type="PANTHER" id="PTHR47893">
    <property type="entry name" value="REGULATORY PROTEIN PCHR"/>
    <property type="match status" value="1"/>
</dbReference>